<evidence type="ECO:0000313" key="1">
    <source>
        <dbReference type="EMBL" id="MBD2560712.1"/>
    </source>
</evidence>
<accession>A0ABR8ES77</accession>
<evidence type="ECO:0000313" key="2">
    <source>
        <dbReference type="Proteomes" id="UP000604661"/>
    </source>
</evidence>
<sequence length="46" mass="5169">MSRKTAMGYAPPEAIALARKRKAIACPLTNVVRPPTTIEITRFWIQ</sequence>
<name>A0ABR8ES77_NOSLI</name>
<comment type="caution">
    <text evidence="1">The sequence shown here is derived from an EMBL/GenBank/DDBJ whole genome shotgun (WGS) entry which is preliminary data.</text>
</comment>
<reference evidence="1 2" key="1">
    <citation type="journal article" date="2020" name="ISME J.">
        <title>Comparative genomics reveals insights into cyanobacterial evolution and habitat adaptation.</title>
        <authorList>
            <person name="Chen M.Y."/>
            <person name="Teng W.K."/>
            <person name="Zhao L."/>
            <person name="Hu C.X."/>
            <person name="Zhou Y.K."/>
            <person name="Han B.P."/>
            <person name="Song L.R."/>
            <person name="Shu W.S."/>
        </authorList>
    </citation>
    <scope>NUCLEOTIDE SEQUENCE [LARGE SCALE GENOMIC DNA]</scope>
    <source>
        <strain evidence="1 2">FACHB-391</strain>
    </source>
</reference>
<keyword evidence="2" id="KW-1185">Reference proteome</keyword>
<dbReference type="Proteomes" id="UP000604661">
    <property type="component" value="Unassembled WGS sequence"/>
</dbReference>
<dbReference type="EMBL" id="JACJTE010000006">
    <property type="protein sequence ID" value="MBD2560712.1"/>
    <property type="molecule type" value="Genomic_DNA"/>
</dbReference>
<proteinExistence type="predicted"/>
<protein>
    <submittedName>
        <fullName evidence="1">Uncharacterized protein</fullName>
    </submittedName>
</protein>
<organism evidence="1 2">
    <name type="scientific">Nostoc linckia FACHB-391</name>
    <dbReference type="NCBI Taxonomy" id="2692906"/>
    <lineage>
        <taxon>Bacteria</taxon>
        <taxon>Bacillati</taxon>
        <taxon>Cyanobacteriota</taxon>
        <taxon>Cyanophyceae</taxon>
        <taxon>Nostocales</taxon>
        <taxon>Nostocaceae</taxon>
        <taxon>Nostoc</taxon>
    </lineage>
</organism>
<gene>
    <name evidence="1" type="ORF">H6G95_08805</name>
</gene>